<dbReference type="AlphaFoldDB" id="A0A1S8WQH9"/>
<feature type="transmembrane region" description="Helical" evidence="1">
    <location>
        <begin position="232"/>
        <end position="259"/>
    </location>
</feature>
<sequence length="264" mass="29823">MAHGSHSSAPRSEEFHLFGAKPVFITGWWKELKTRERCFLLMFVVFDAVGLLIFCGSITHDLYFEHTLQLVGIRPEGFPDQAINYNLSLTAGVGFWSSIDRQSTSYRHQELSPGILTILQQHMTAASDLWMECATRQHRSSACGQSSFMLFTLSLTGLYSAYFTALFNRRVMIYMSIGSVFVMASSFALLYAASLEYNNCVVDRQVSYTSETEFEFVSYRGRYFAPTMKTNYVPLIGVLVAYLLGFIPMTAFGAILMCYGTEKL</sequence>
<organism evidence="2 3">
    <name type="scientific">Opisthorchis viverrini</name>
    <name type="common">Southeast Asian liver fluke</name>
    <dbReference type="NCBI Taxonomy" id="6198"/>
    <lineage>
        <taxon>Eukaryota</taxon>
        <taxon>Metazoa</taxon>
        <taxon>Spiralia</taxon>
        <taxon>Lophotrochozoa</taxon>
        <taxon>Platyhelminthes</taxon>
        <taxon>Trematoda</taxon>
        <taxon>Digenea</taxon>
        <taxon>Opisthorchiida</taxon>
        <taxon>Opisthorchiata</taxon>
        <taxon>Opisthorchiidae</taxon>
        <taxon>Opisthorchis</taxon>
    </lineage>
</organism>
<dbReference type="Proteomes" id="UP000243686">
    <property type="component" value="Unassembled WGS sequence"/>
</dbReference>
<keyword evidence="3" id="KW-1185">Reference proteome</keyword>
<keyword evidence="1" id="KW-0812">Transmembrane</keyword>
<dbReference type="EMBL" id="KV896826">
    <property type="protein sequence ID" value="OON16667.1"/>
    <property type="molecule type" value="Genomic_DNA"/>
</dbReference>
<accession>A0A1S8WQH9</accession>
<evidence type="ECO:0000256" key="1">
    <source>
        <dbReference type="SAM" id="Phobius"/>
    </source>
</evidence>
<keyword evidence="1" id="KW-0472">Membrane</keyword>
<evidence type="ECO:0000313" key="2">
    <source>
        <dbReference type="EMBL" id="OON16667.1"/>
    </source>
</evidence>
<reference evidence="2 3" key="1">
    <citation type="submission" date="2015-03" db="EMBL/GenBank/DDBJ databases">
        <title>Draft genome of the nematode, Opisthorchis viverrini.</title>
        <authorList>
            <person name="Mitreva M."/>
        </authorList>
    </citation>
    <scope>NUCLEOTIDE SEQUENCE [LARGE SCALE GENOMIC DNA]</scope>
    <source>
        <strain evidence="2">Khon Kaen</strain>
    </source>
</reference>
<proteinExistence type="predicted"/>
<feature type="transmembrane region" description="Helical" evidence="1">
    <location>
        <begin position="174"/>
        <end position="193"/>
    </location>
</feature>
<feature type="transmembrane region" description="Helical" evidence="1">
    <location>
        <begin position="38"/>
        <end position="59"/>
    </location>
</feature>
<name>A0A1S8WQH9_OPIVI</name>
<evidence type="ECO:0000313" key="3">
    <source>
        <dbReference type="Proteomes" id="UP000243686"/>
    </source>
</evidence>
<gene>
    <name evidence="2" type="ORF">X801_07517</name>
</gene>
<protein>
    <submittedName>
        <fullName evidence="2">Uncharacterized protein</fullName>
    </submittedName>
</protein>
<keyword evidence="1" id="KW-1133">Transmembrane helix</keyword>
<feature type="transmembrane region" description="Helical" evidence="1">
    <location>
        <begin position="148"/>
        <end position="167"/>
    </location>
</feature>